<comment type="caution">
    <text evidence="1">The sequence shown here is derived from an EMBL/GenBank/DDBJ whole genome shotgun (WGS) entry which is preliminary data.</text>
</comment>
<reference evidence="1 2" key="1">
    <citation type="submission" date="2017-04" db="EMBL/GenBank/DDBJ databases">
        <title>Novel microbial lineages endemic to geothermal iron-oxide mats fill important gaps in the evolutionary history of Archaea.</title>
        <authorList>
            <person name="Jay Z.J."/>
            <person name="Beam J.P."/>
            <person name="Dlakic M."/>
            <person name="Rusch D.B."/>
            <person name="Kozubal M.A."/>
            <person name="Inskeep W.P."/>
        </authorList>
    </citation>
    <scope>NUCLEOTIDE SEQUENCE [LARGE SCALE GENOMIC DNA]</scope>
    <source>
        <strain evidence="1">OSP_D</strain>
    </source>
</reference>
<gene>
    <name evidence="1" type="ORF">B9Q03_12525</name>
</gene>
<proteinExistence type="predicted"/>
<organism evidence="1 2">
    <name type="scientific">Candidatus Marsarchaeota G2 archaeon OSP_D</name>
    <dbReference type="NCBI Taxonomy" id="1978157"/>
    <lineage>
        <taxon>Archaea</taxon>
        <taxon>Candidatus Marsarchaeota</taxon>
        <taxon>Candidatus Marsarchaeota group 2</taxon>
    </lineage>
</organism>
<protein>
    <submittedName>
        <fullName evidence="1">Uncharacterized protein</fullName>
    </submittedName>
</protein>
<dbReference type="Proteomes" id="UP000240322">
    <property type="component" value="Unassembled WGS sequence"/>
</dbReference>
<evidence type="ECO:0000313" key="2">
    <source>
        <dbReference type="Proteomes" id="UP000240322"/>
    </source>
</evidence>
<accession>A0A2R6AFG6</accession>
<dbReference type="AlphaFoldDB" id="A0A2R6AFG6"/>
<name>A0A2R6AFG6_9ARCH</name>
<dbReference type="EMBL" id="NEXE01000253">
    <property type="protein sequence ID" value="PSN85127.1"/>
    <property type="molecule type" value="Genomic_DNA"/>
</dbReference>
<evidence type="ECO:0000313" key="1">
    <source>
        <dbReference type="EMBL" id="PSN85127.1"/>
    </source>
</evidence>
<sequence>MAGLEREQPPAGAGVDAEEYGRYKLKKPAVPTHCVYCNPKLGDPPGGWVEGNAVVVPPFEFYSPDAVDWDTEGVWSFEAPLIQQPLYVNREKWRVLPTSVLYIPYLEAMEEDPHRVFVQQLHTHQVLSVHDTLLAHILTVPMLLYTHRDIRKRGIYTVAQLTARARQLYSKWVDDTLGGDGECKVNLEAAAYSRLAFAIHYGVLSLIKTPKSEAEW</sequence>